<gene>
    <name evidence="9" type="ORF">FIBSPDRAFT_813489</name>
</gene>
<dbReference type="AlphaFoldDB" id="A0A166ULT4"/>
<dbReference type="InterPro" id="IPR012935">
    <property type="entry name" value="NuBaID_N"/>
</dbReference>
<keyword evidence="3" id="KW-0863">Zinc-finger</keyword>
<dbReference type="GO" id="GO:0008270">
    <property type="term" value="F:zinc ion binding"/>
    <property type="evidence" value="ECO:0007669"/>
    <property type="project" value="UniProtKB-KW"/>
</dbReference>
<feature type="domain" description="C3HC-type" evidence="7">
    <location>
        <begin position="130"/>
        <end position="246"/>
    </location>
</feature>
<organism evidence="9 10">
    <name type="scientific">Athelia psychrophila</name>
    <dbReference type="NCBI Taxonomy" id="1759441"/>
    <lineage>
        <taxon>Eukaryota</taxon>
        <taxon>Fungi</taxon>
        <taxon>Dikarya</taxon>
        <taxon>Basidiomycota</taxon>
        <taxon>Agaricomycotina</taxon>
        <taxon>Agaricomycetes</taxon>
        <taxon>Agaricomycetidae</taxon>
        <taxon>Atheliales</taxon>
        <taxon>Atheliaceae</taxon>
        <taxon>Athelia</taxon>
    </lineage>
</organism>
<feature type="domain" description="NuBaID C-terminal" evidence="8">
    <location>
        <begin position="398"/>
        <end position="464"/>
    </location>
</feature>
<protein>
    <submittedName>
        <fullName evidence="9">Zf-C3HC-domain-containing protein</fullName>
    </submittedName>
</protein>
<keyword evidence="5" id="KW-0539">Nucleus</keyword>
<accession>A0A166ULT4</accession>
<evidence type="ECO:0000256" key="4">
    <source>
        <dbReference type="ARBA" id="ARBA00022833"/>
    </source>
</evidence>
<dbReference type="Proteomes" id="UP000076532">
    <property type="component" value="Unassembled WGS sequence"/>
</dbReference>
<reference evidence="9 10" key="1">
    <citation type="journal article" date="2016" name="Mol. Biol. Evol.">
        <title>Comparative Genomics of Early-Diverging Mushroom-Forming Fungi Provides Insights into the Origins of Lignocellulose Decay Capabilities.</title>
        <authorList>
            <person name="Nagy L.G."/>
            <person name="Riley R."/>
            <person name="Tritt A."/>
            <person name="Adam C."/>
            <person name="Daum C."/>
            <person name="Floudas D."/>
            <person name="Sun H."/>
            <person name="Yadav J.S."/>
            <person name="Pangilinan J."/>
            <person name="Larsson K.H."/>
            <person name="Matsuura K."/>
            <person name="Barry K."/>
            <person name="Labutti K."/>
            <person name="Kuo R."/>
            <person name="Ohm R.A."/>
            <person name="Bhattacharya S.S."/>
            <person name="Shirouzu T."/>
            <person name="Yoshinaga Y."/>
            <person name="Martin F.M."/>
            <person name="Grigoriev I.V."/>
            <person name="Hibbett D.S."/>
        </authorList>
    </citation>
    <scope>NUCLEOTIDE SEQUENCE [LARGE SCALE GENOMIC DNA]</scope>
    <source>
        <strain evidence="9 10">CBS 109695</strain>
    </source>
</reference>
<dbReference type="Pfam" id="PF08600">
    <property type="entry name" value="NuBaID_C"/>
    <property type="match status" value="1"/>
</dbReference>
<name>A0A166ULT4_9AGAM</name>
<dbReference type="Pfam" id="PF07967">
    <property type="entry name" value="zf-C3HC"/>
    <property type="match status" value="1"/>
</dbReference>
<comment type="subcellular location">
    <subcellularLocation>
        <location evidence="1">Nucleus</location>
    </subcellularLocation>
</comment>
<evidence type="ECO:0000259" key="8">
    <source>
        <dbReference type="Pfam" id="PF08600"/>
    </source>
</evidence>
<feature type="compositionally biased region" description="Polar residues" evidence="6">
    <location>
        <begin position="330"/>
        <end position="341"/>
    </location>
</feature>
<feature type="compositionally biased region" description="Basic and acidic residues" evidence="6">
    <location>
        <begin position="525"/>
        <end position="535"/>
    </location>
</feature>
<evidence type="ECO:0000313" key="9">
    <source>
        <dbReference type="EMBL" id="KZP31816.1"/>
    </source>
</evidence>
<keyword evidence="10" id="KW-1185">Reference proteome</keyword>
<keyword evidence="2" id="KW-0479">Metal-binding</keyword>
<dbReference type="OrthoDB" id="2592092at2759"/>
<evidence type="ECO:0000313" key="10">
    <source>
        <dbReference type="Proteomes" id="UP000076532"/>
    </source>
</evidence>
<proteinExistence type="predicted"/>
<feature type="region of interest" description="Disordered" evidence="6">
    <location>
        <begin position="276"/>
        <end position="400"/>
    </location>
</feature>
<feature type="region of interest" description="Disordered" evidence="6">
    <location>
        <begin position="106"/>
        <end position="132"/>
    </location>
</feature>
<dbReference type="PANTHER" id="PTHR15835:SF6">
    <property type="entry name" value="ZINC FINGER C3HC-TYPE PROTEIN 1"/>
    <property type="match status" value="1"/>
</dbReference>
<evidence type="ECO:0000259" key="7">
    <source>
        <dbReference type="Pfam" id="PF07967"/>
    </source>
</evidence>
<dbReference type="STRING" id="436010.A0A166ULT4"/>
<dbReference type="PANTHER" id="PTHR15835">
    <property type="entry name" value="NUCLEAR-INTERACTING PARTNER OF ALK"/>
    <property type="match status" value="1"/>
</dbReference>
<sequence length="583" mass="63199">MASMASTSSNMVTSPMNSISSIRATKRKFDDAISNLDSATRSTDTIERPSPFKKPKTSTRSLYSTLAKYGIKTKESKSGSVDSDLTKSTPHLAKILARTASRTRQALQFKPSTRTAPTSTLSSSTEYRPSSTPSFLTRLATFKLSTWANKPAAIDAVAAAKCGWINDGKDRLVCGLCEISWIAVGREGMNRDAANTLAEKQRVSMVEMHKDGCPWKTRQCDASIYRIPLQAPATMAKDIKSNASKLESVLLDVEVKHPLTTAQVASLRTTISSISLPARPISEDDPPSSPSDRARPSPVPTDHQPSDPALLTSLFGWSLAPPVPERERPSTPSLSRASSAPRTPLRSRASSTLPSAPSTPPISRAQSVARGEKESTPVRQMFKLGSLPPSAPQTPRTSRDTSLLHCVLCQRRIGLWAFAPPTPRPSHTAPRPGDAESAFAQLTTRPKRQFDLLKEHRSYCPYVVRSTVVPSMPSSASTPRPSISSPSLVSLNSANPTGALEGWRAVLSVVLRYGIGQRQRMHIRSQSEAEARRPGMDQSSAESLTTAGLNDDAMEVDGIDMMMQGVKRRGGKDLLKYVKGLLR</sequence>
<feature type="compositionally biased region" description="Low complexity" evidence="6">
    <location>
        <begin position="344"/>
        <end position="356"/>
    </location>
</feature>
<dbReference type="EMBL" id="KV417488">
    <property type="protein sequence ID" value="KZP31816.1"/>
    <property type="molecule type" value="Genomic_DNA"/>
</dbReference>
<evidence type="ECO:0000256" key="5">
    <source>
        <dbReference type="ARBA" id="ARBA00023242"/>
    </source>
</evidence>
<evidence type="ECO:0000256" key="6">
    <source>
        <dbReference type="SAM" id="MobiDB-lite"/>
    </source>
</evidence>
<keyword evidence="4" id="KW-0862">Zinc</keyword>
<dbReference type="GO" id="GO:0005634">
    <property type="term" value="C:nucleus"/>
    <property type="evidence" value="ECO:0007669"/>
    <property type="project" value="UniProtKB-SubCell"/>
</dbReference>
<evidence type="ECO:0000256" key="1">
    <source>
        <dbReference type="ARBA" id="ARBA00004123"/>
    </source>
</evidence>
<evidence type="ECO:0000256" key="2">
    <source>
        <dbReference type="ARBA" id="ARBA00022723"/>
    </source>
</evidence>
<feature type="compositionally biased region" description="Polar residues" evidence="6">
    <location>
        <begin position="537"/>
        <end position="548"/>
    </location>
</feature>
<evidence type="ECO:0000256" key="3">
    <source>
        <dbReference type="ARBA" id="ARBA00022771"/>
    </source>
</evidence>
<feature type="region of interest" description="Disordered" evidence="6">
    <location>
        <begin position="522"/>
        <end position="549"/>
    </location>
</feature>
<dbReference type="InterPro" id="IPR013909">
    <property type="entry name" value="NuBaID_C"/>
</dbReference>
<feature type="region of interest" description="Disordered" evidence="6">
    <location>
        <begin position="39"/>
        <end position="58"/>
    </location>
</feature>